<dbReference type="InterPro" id="IPR027417">
    <property type="entry name" value="P-loop_NTPase"/>
</dbReference>
<dbReference type="CDD" id="cd03293">
    <property type="entry name" value="ABC_NrtD_SsuB_transporters"/>
    <property type="match status" value="1"/>
</dbReference>
<gene>
    <name evidence="6" type="ORF">PQJ73_11570</name>
</gene>
<sequence length="269" mass="29492">MSRNIKVEQVTMVFEGRGQPVVALDKVDLHVPAGSFGSIIGPSGCGKSTLLRLVADVMQPFAGTVTLSGDSPRTARHEHAIGFVFQSPTLLPWRTVRQNVELPLDVVGRKSTRRSSKTPDELIELVGLKGFERALPHELSGGMQQRVAIARSLVLQPDILLLDEPFGALDEITRQRMNLELLRIWAESGTTALLVTHSIAEAVFMSDHVHVMSARPGRIAGVVDVPLPRPRSLDMMRTPAFYDCVNEVRDGLFGRESEPARAGEPVEAY</sequence>
<dbReference type="InterPro" id="IPR017871">
    <property type="entry name" value="ABC_transporter-like_CS"/>
</dbReference>
<protein>
    <submittedName>
        <fullName evidence="6">ABC transporter ATP-binding protein</fullName>
    </submittedName>
</protein>
<dbReference type="InterPro" id="IPR050166">
    <property type="entry name" value="ABC_transporter_ATP-bind"/>
</dbReference>
<dbReference type="PANTHER" id="PTHR42788:SF13">
    <property type="entry name" value="ALIPHATIC SULFONATES IMPORT ATP-BINDING PROTEIN SSUB"/>
    <property type="match status" value="1"/>
</dbReference>
<evidence type="ECO:0000256" key="3">
    <source>
        <dbReference type="ARBA" id="ARBA00022741"/>
    </source>
</evidence>
<evidence type="ECO:0000256" key="2">
    <source>
        <dbReference type="ARBA" id="ARBA00022448"/>
    </source>
</evidence>
<accession>A0ABT5JB94</accession>
<dbReference type="SUPFAM" id="SSF52540">
    <property type="entry name" value="P-loop containing nucleoside triphosphate hydrolases"/>
    <property type="match status" value="1"/>
</dbReference>
<dbReference type="EMBL" id="JAQQLI010000015">
    <property type="protein sequence ID" value="MDC7786320.1"/>
    <property type="molecule type" value="Genomic_DNA"/>
</dbReference>
<dbReference type="InterPro" id="IPR003439">
    <property type="entry name" value="ABC_transporter-like_ATP-bd"/>
</dbReference>
<evidence type="ECO:0000259" key="5">
    <source>
        <dbReference type="PROSITE" id="PS50893"/>
    </source>
</evidence>
<evidence type="ECO:0000256" key="4">
    <source>
        <dbReference type="ARBA" id="ARBA00022840"/>
    </source>
</evidence>
<evidence type="ECO:0000313" key="7">
    <source>
        <dbReference type="Proteomes" id="UP001165652"/>
    </source>
</evidence>
<reference evidence="6" key="1">
    <citation type="journal article" date="2023" name="Microbiol Resour">
        <title>Genome Sequences of Rhodoplanes serenus and Two Thermotolerant Strains, Rhodoplanes tepidamans and 'Rhodoplanes cryptolactis,' Further Refine the Genus.</title>
        <authorList>
            <person name="Rayyan A.A."/>
            <person name="Kyndt J.A."/>
        </authorList>
    </citation>
    <scope>NUCLEOTIDE SEQUENCE</scope>
    <source>
        <strain evidence="6">DSM 9987</strain>
    </source>
</reference>
<reference evidence="6" key="2">
    <citation type="submission" date="2023-02" db="EMBL/GenBank/DDBJ databases">
        <authorList>
            <person name="Rayyan A."/>
            <person name="Meyer T."/>
            <person name="Kyndt J.A."/>
        </authorList>
    </citation>
    <scope>NUCLEOTIDE SEQUENCE</scope>
    <source>
        <strain evidence="6">DSM 9987</strain>
    </source>
</reference>
<keyword evidence="4 6" id="KW-0067">ATP-binding</keyword>
<dbReference type="Gene3D" id="3.40.50.300">
    <property type="entry name" value="P-loop containing nucleotide triphosphate hydrolases"/>
    <property type="match status" value="1"/>
</dbReference>
<comment type="caution">
    <text evidence="6">The sequence shown here is derived from an EMBL/GenBank/DDBJ whole genome shotgun (WGS) entry which is preliminary data.</text>
</comment>
<dbReference type="PROSITE" id="PS50893">
    <property type="entry name" value="ABC_TRANSPORTER_2"/>
    <property type="match status" value="1"/>
</dbReference>
<dbReference type="Proteomes" id="UP001165652">
    <property type="component" value="Unassembled WGS sequence"/>
</dbReference>
<name>A0ABT5JB94_RHOTP</name>
<dbReference type="PANTHER" id="PTHR42788">
    <property type="entry name" value="TAURINE IMPORT ATP-BINDING PROTEIN-RELATED"/>
    <property type="match status" value="1"/>
</dbReference>
<dbReference type="SMART" id="SM00382">
    <property type="entry name" value="AAA"/>
    <property type="match status" value="1"/>
</dbReference>
<organism evidence="6 7">
    <name type="scientific">Rhodoplanes tepidamans</name>
    <name type="common">Rhodoplanes cryptolactis</name>
    <dbReference type="NCBI Taxonomy" id="200616"/>
    <lineage>
        <taxon>Bacteria</taxon>
        <taxon>Pseudomonadati</taxon>
        <taxon>Pseudomonadota</taxon>
        <taxon>Alphaproteobacteria</taxon>
        <taxon>Hyphomicrobiales</taxon>
        <taxon>Nitrobacteraceae</taxon>
        <taxon>Rhodoplanes</taxon>
    </lineage>
</organism>
<dbReference type="InterPro" id="IPR003593">
    <property type="entry name" value="AAA+_ATPase"/>
</dbReference>
<evidence type="ECO:0000256" key="1">
    <source>
        <dbReference type="ARBA" id="ARBA00005417"/>
    </source>
</evidence>
<feature type="domain" description="ABC transporter" evidence="5">
    <location>
        <begin position="5"/>
        <end position="239"/>
    </location>
</feature>
<evidence type="ECO:0000313" key="6">
    <source>
        <dbReference type="EMBL" id="MDC7786320.1"/>
    </source>
</evidence>
<comment type="similarity">
    <text evidence="1">Belongs to the ABC transporter superfamily.</text>
</comment>
<dbReference type="RefSeq" id="WP_272777166.1">
    <property type="nucleotide sequence ID" value="NZ_JAQQLI010000015.1"/>
</dbReference>
<keyword evidence="7" id="KW-1185">Reference proteome</keyword>
<dbReference type="Pfam" id="PF00005">
    <property type="entry name" value="ABC_tran"/>
    <property type="match status" value="1"/>
</dbReference>
<keyword evidence="2" id="KW-0813">Transport</keyword>
<keyword evidence="3" id="KW-0547">Nucleotide-binding</keyword>
<dbReference type="GO" id="GO:0005524">
    <property type="term" value="F:ATP binding"/>
    <property type="evidence" value="ECO:0007669"/>
    <property type="project" value="UniProtKB-KW"/>
</dbReference>
<dbReference type="PROSITE" id="PS00211">
    <property type="entry name" value="ABC_TRANSPORTER_1"/>
    <property type="match status" value="1"/>
</dbReference>
<proteinExistence type="inferred from homology"/>